<dbReference type="InterPro" id="IPR025836">
    <property type="entry name" value="Zn_knuckle_CX2CX4HX4C"/>
</dbReference>
<gene>
    <name evidence="3" type="ORF">F2Q68_00004056</name>
</gene>
<feature type="compositionally biased region" description="Basic and acidic residues" evidence="1">
    <location>
        <begin position="223"/>
        <end position="232"/>
    </location>
</feature>
<feature type="domain" description="Zinc knuckle CX2CX4HX4C" evidence="2">
    <location>
        <begin position="137"/>
        <end position="179"/>
    </location>
</feature>
<name>A0A8S9J457_BRACR</name>
<dbReference type="Proteomes" id="UP000712281">
    <property type="component" value="Unassembled WGS sequence"/>
</dbReference>
<proteinExistence type="predicted"/>
<evidence type="ECO:0000313" key="3">
    <source>
        <dbReference type="EMBL" id="KAF2576915.1"/>
    </source>
</evidence>
<evidence type="ECO:0000259" key="2">
    <source>
        <dbReference type="Pfam" id="PF14392"/>
    </source>
</evidence>
<feature type="compositionally biased region" description="Basic and acidic residues" evidence="1">
    <location>
        <begin position="240"/>
        <end position="264"/>
    </location>
</feature>
<feature type="compositionally biased region" description="Polar residues" evidence="1">
    <location>
        <begin position="337"/>
        <end position="346"/>
    </location>
</feature>
<evidence type="ECO:0000313" key="4">
    <source>
        <dbReference type="Proteomes" id="UP000712281"/>
    </source>
</evidence>
<feature type="region of interest" description="Disordered" evidence="1">
    <location>
        <begin position="59"/>
        <end position="96"/>
    </location>
</feature>
<feature type="compositionally biased region" description="Basic and acidic residues" evidence="1">
    <location>
        <begin position="305"/>
        <end position="322"/>
    </location>
</feature>
<dbReference type="EMBL" id="QGKW02001660">
    <property type="protein sequence ID" value="KAF2576915.1"/>
    <property type="molecule type" value="Genomic_DNA"/>
</dbReference>
<accession>A0A8S9J457</accession>
<feature type="compositionally biased region" description="Basic and acidic residues" evidence="1">
    <location>
        <begin position="204"/>
        <end position="216"/>
    </location>
</feature>
<dbReference type="AlphaFoldDB" id="A0A8S9J457"/>
<organism evidence="3 4">
    <name type="scientific">Brassica cretica</name>
    <name type="common">Mustard</name>
    <dbReference type="NCBI Taxonomy" id="69181"/>
    <lineage>
        <taxon>Eukaryota</taxon>
        <taxon>Viridiplantae</taxon>
        <taxon>Streptophyta</taxon>
        <taxon>Embryophyta</taxon>
        <taxon>Tracheophyta</taxon>
        <taxon>Spermatophyta</taxon>
        <taxon>Magnoliopsida</taxon>
        <taxon>eudicotyledons</taxon>
        <taxon>Gunneridae</taxon>
        <taxon>Pentapetalae</taxon>
        <taxon>rosids</taxon>
        <taxon>malvids</taxon>
        <taxon>Brassicales</taxon>
        <taxon>Brassicaceae</taxon>
        <taxon>Brassiceae</taxon>
        <taxon>Brassica</taxon>
    </lineage>
</organism>
<feature type="compositionally biased region" description="Polar residues" evidence="1">
    <location>
        <begin position="276"/>
        <end position="304"/>
    </location>
</feature>
<comment type="caution">
    <text evidence="3">The sequence shown here is derived from an EMBL/GenBank/DDBJ whole genome shotgun (WGS) entry which is preliminary data.</text>
</comment>
<sequence length="356" mass="40340">MHWLKIPYTNDTEILLTTSSSSPLQLGRSYLLLCAVFSRHVLALQLLTLDKGFTDESPYSHSAFSSDKSTMSHRLSRADKEKWPSNPNPRGPRAPVEISASNTSALIEDNRLTLIGRVTNPADAAKGKVRVLINGMRPLEFHLDIELPSGETKVVELQYESLDKHCYSCKSLCHETKDWPSSMALKDRLSKPVGIDQTQTLNHIEADKRRQDERRLSRFLPIDNREKGRASDNRPYSNSRYEDSGRYSRDADSRSLLEGKERVATHSRSYARDPISYSNQSVTHRPSNSQTQAALARPTISNRSEGSRRKPRYEKESTKVWVEKPFTAAPARHHQGHTSQTPSHTPSPRPAREQMI</sequence>
<feature type="region of interest" description="Disordered" evidence="1">
    <location>
        <begin position="190"/>
        <end position="356"/>
    </location>
</feature>
<feature type="compositionally biased region" description="Polar residues" evidence="1">
    <location>
        <begin position="59"/>
        <end position="73"/>
    </location>
</feature>
<dbReference type="Pfam" id="PF14392">
    <property type="entry name" value="zf-CCHC_4"/>
    <property type="match status" value="1"/>
</dbReference>
<reference evidence="3" key="1">
    <citation type="submission" date="2019-12" db="EMBL/GenBank/DDBJ databases">
        <title>Genome sequencing and annotation of Brassica cretica.</title>
        <authorList>
            <person name="Studholme D.J."/>
            <person name="Sarris P.F."/>
        </authorList>
    </citation>
    <scope>NUCLEOTIDE SEQUENCE</scope>
    <source>
        <strain evidence="3">PFS-001/15</strain>
        <tissue evidence="3">Leaf</tissue>
    </source>
</reference>
<evidence type="ECO:0000256" key="1">
    <source>
        <dbReference type="SAM" id="MobiDB-lite"/>
    </source>
</evidence>
<protein>
    <recommendedName>
        <fullName evidence="2">Zinc knuckle CX2CX4HX4C domain-containing protein</fullName>
    </recommendedName>
</protein>